<dbReference type="InterPro" id="IPR029058">
    <property type="entry name" value="AB_hydrolase_fold"/>
</dbReference>
<gene>
    <name evidence="3" type="ORF">SYMBAF_06015</name>
</gene>
<dbReference type="PANTHER" id="PTHR43722">
    <property type="entry name" value="PROLINE IMINOPEPTIDASE"/>
    <property type="match status" value="1"/>
</dbReference>
<evidence type="ECO:0000313" key="4">
    <source>
        <dbReference type="Proteomes" id="UP000042738"/>
    </source>
</evidence>
<dbReference type="EMBL" id="CP050855">
    <property type="protein sequence ID" value="QLH62578.1"/>
    <property type="molecule type" value="Genomic_DNA"/>
</dbReference>
<dbReference type="InterPro" id="IPR000073">
    <property type="entry name" value="AB_hydrolase_1"/>
</dbReference>
<dbReference type="InterPro" id="IPR005944">
    <property type="entry name" value="Pro_iminopeptidase"/>
</dbReference>
<feature type="domain" description="AB hydrolase-1" evidence="2">
    <location>
        <begin position="98"/>
        <end position="463"/>
    </location>
</feature>
<protein>
    <recommendedName>
        <fullName evidence="1">Proline iminopeptidase</fullName>
    </recommendedName>
</protein>
<dbReference type="Pfam" id="PF00561">
    <property type="entry name" value="Abhydrolase_1"/>
    <property type="match status" value="1"/>
</dbReference>
<dbReference type="AlphaFoldDB" id="A0A068Z3H2"/>
<sequence>MSVLRILVLLAAAVHLPTYAKPLLHAAVPQSSMRWQYCQNSEFQHWFMGPPPLGLRCGYVEVPLIHQVNASHMLPGNNGTVRLALTLLPATGVKKGSLVVISGGPGQPGINPQLVGDARLRKSYDIIGYDPRGVGQSTPKITCQLAENNETLSNNSNDIPAAELQVRKMINACIKGTGAEILQHMGTDEAVNDLNLIRHALGEPALTAVAYSYGTKVAVLYAERYPKKTRALVLDGVMDLAADNFTQRINQERGYQQSFLRFAAYCGKTGSCPLPADANQAIQVYHALLRKLHDHPFITQAGYEISADDVVTLTRTLLTWPDRWHELAVVLQQINTGIASQQLSDLVDESYSPDAEDALNVITCADVANPGSEPQLRRQRQEINTTAMYAHYLPLHEYPLEICDLWPYPGKLRPHVPVVSPTLPPLLFVGQRYDPATPYRNAQMMANWFKSPLITRERDGHTLVLKGADHCVDESVVDYLLAPKKPRHDKVCR</sequence>
<evidence type="ECO:0000259" key="2">
    <source>
        <dbReference type="Pfam" id="PF00561"/>
    </source>
</evidence>
<accession>A0A068Z3H2</accession>
<name>A0A068Z3H2_9GAMM</name>
<dbReference type="SUPFAM" id="SSF53474">
    <property type="entry name" value="alpha/beta-Hydrolases"/>
    <property type="match status" value="1"/>
</dbReference>
<dbReference type="GO" id="GO:0005737">
    <property type="term" value="C:cytoplasm"/>
    <property type="evidence" value="ECO:0007669"/>
    <property type="project" value="InterPro"/>
</dbReference>
<dbReference type="GeneID" id="93736070"/>
<dbReference type="Proteomes" id="UP000042738">
    <property type="component" value="Chromosome"/>
</dbReference>
<dbReference type="GO" id="GO:0004177">
    <property type="term" value="F:aminopeptidase activity"/>
    <property type="evidence" value="ECO:0007669"/>
    <property type="project" value="UniProtKB-EC"/>
</dbReference>
<dbReference type="GO" id="GO:0006508">
    <property type="term" value="P:proteolysis"/>
    <property type="evidence" value="ECO:0007669"/>
    <property type="project" value="InterPro"/>
</dbReference>
<keyword evidence="3" id="KW-0378">Hydrolase</keyword>
<dbReference type="Gene3D" id="3.40.50.1820">
    <property type="entry name" value="alpha/beta hydrolase"/>
    <property type="match status" value="1"/>
</dbReference>
<dbReference type="RefSeq" id="WP_040265984.1">
    <property type="nucleotide sequence ID" value="NZ_CAXKXZ010000010.1"/>
</dbReference>
<reference evidence="3 4" key="1">
    <citation type="journal article" date="2014" name="Genome Announc.">
        <title>Whole-Genome Sequence of Serratia symbiotica Strain CWBI-2.3T, a Free-Living Symbiont of the Black Bean Aphid Aphis fabae.</title>
        <authorList>
            <person name="Foray V."/>
            <person name="Grigorescu A.S."/>
            <person name="Sabri A."/>
            <person name="Haubruge E."/>
            <person name="Lognay G."/>
            <person name="Francis F."/>
            <person name="Fauconnier M.L."/>
            <person name="Hance T."/>
            <person name="Thonart P."/>
        </authorList>
    </citation>
    <scope>NUCLEOTIDE SEQUENCE [LARGE SCALE GENOMIC DNA]</scope>
    <source>
        <strain evidence="3">CWBI-2.3</strain>
    </source>
</reference>
<dbReference type="PANTHER" id="PTHR43722:SF1">
    <property type="entry name" value="PROLINE IMINOPEPTIDASE"/>
    <property type="match status" value="1"/>
</dbReference>
<organism evidence="3 4">
    <name type="scientific">Serratia symbiotica</name>
    <dbReference type="NCBI Taxonomy" id="138074"/>
    <lineage>
        <taxon>Bacteria</taxon>
        <taxon>Pseudomonadati</taxon>
        <taxon>Pseudomonadota</taxon>
        <taxon>Gammaproteobacteria</taxon>
        <taxon>Enterobacterales</taxon>
        <taxon>Yersiniaceae</taxon>
        <taxon>Serratia</taxon>
    </lineage>
</organism>
<evidence type="ECO:0000256" key="1">
    <source>
        <dbReference type="ARBA" id="ARBA00021843"/>
    </source>
</evidence>
<dbReference type="STRING" id="138074.SYMBAF_50394"/>
<proteinExistence type="predicted"/>
<evidence type="ECO:0000313" key="3">
    <source>
        <dbReference type="EMBL" id="QLH62578.1"/>
    </source>
</evidence>